<dbReference type="Pfam" id="PF00078">
    <property type="entry name" value="RVT_1"/>
    <property type="match status" value="1"/>
</dbReference>
<sequence>MEEIKFGVPQGSVLGATLFLIYNDHCNASLNGSVISFADDTALSYTGDTWEEVSTKMNEDLLSIQWWFCQNNMMLSVEKTKYINFMLRGSNRMENKVVLKCNMFS</sequence>
<proteinExistence type="predicted"/>
<dbReference type="InterPro" id="IPR000477">
    <property type="entry name" value="RT_dom"/>
</dbReference>
<name>A0A1B6F9W8_9HEMI</name>
<feature type="domain" description="Reverse transcriptase" evidence="1">
    <location>
        <begin position="5"/>
        <end position="83"/>
    </location>
</feature>
<dbReference type="EMBL" id="GECZ01022737">
    <property type="protein sequence ID" value="JAS47032.1"/>
    <property type="molecule type" value="Transcribed_RNA"/>
</dbReference>
<reference evidence="2" key="1">
    <citation type="submission" date="2015-11" db="EMBL/GenBank/DDBJ databases">
        <title>De novo transcriptome assembly of four potential Pierce s Disease insect vectors from Arizona vineyards.</title>
        <authorList>
            <person name="Tassone E.E."/>
        </authorList>
    </citation>
    <scope>NUCLEOTIDE SEQUENCE</scope>
</reference>
<dbReference type="PANTHER" id="PTHR33332">
    <property type="entry name" value="REVERSE TRANSCRIPTASE DOMAIN-CONTAINING PROTEIN"/>
    <property type="match status" value="1"/>
</dbReference>
<protein>
    <recommendedName>
        <fullName evidence="1">Reverse transcriptase domain-containing protein</fullName>
    </recommendedName>
</protein>
<dbReference type="AlphaFoldDB" id="A0A1B6F9W8"/>
<evidence type="ECO:0000313" key="2">
    <source>
        <dbReference type="EMBL" id="JAS47032.1"/>
    </source>
</evidence>
<organism evidence="2">
    <name type="scientific">Cuerna arida</name>
    <dbReference type="NCBI Taxonomy" id="1464854"/>
    <lineage>
        <taxon>Eukaryota</taxon>
        <taxon>Metazoa</taxon>
        <taxon>Ecdysozoa</taxon>
        <taxon>Arthropoda</taxon>
        <taxon>Hexapoda</taxon>
        <taxon>Insecta</taxon>
        <taxon>Pterygota</taxon>
        <taxon>Neoptera</taxon>
        <taxon>Paraneoptera</taxon>
        <taxon>Hemiptera</taxon>
        <taxon>Auchenorrhyncha</taxon>
        <taxon>Membracoidea</taxon>
        <taxon>Cicadellidae</taxon>
        <taxon>Cicadellinae</taxon>
        <taxon>Proconiini</taxon>
        <taxon>Cuerna</taxon>
    </lineage>
</organism>
<accession>A0A1B6F9W8</accession>
<gene>
    <name evidence="2" type="ORF">g.15140</name>
</gene>
<evidence type="ECO:0000259" key="1">
    <source>
        <dbReference type="Pfam" id="PF00078"/>
    </source>
</evidence>